<gene>
    <name evidence="4" type="ORF">JR316_006277</name>
</gene>
<organism evidence="4">
    <name type="scientific">Psilocybe cubensis</name>
    <name type="common">Psychedelic mushroom</name>
    <name type="synonym">Stropharia cubensis</name>
    <dbReference type="NCBI Taxonomy" id="181762"/>
    <lineage>
        <taxon>Eukaryota</taxon>
        <taxon>Fungi</taxon>
        <taxon>Dikarya</taxon>
        <taxon>Basidiomycota</taxon>
        <taxon>Agaricomycotina</taxon>
        <taxon>Agaricomycetes</taxon>
        <taxon>Agaricomycetidae</taxon>
        <taxon>Agaricales</taxon>
        <taxon>Agaricineae</taxon>
        <taxon>Strophariaceae</taxon>
        <taxon>Psilocybe</taxon>
    </lineage>
</organism>
<proteinExistence type="predicted"/>
<protein>
    <recommendedName>
        <fullName evidence="3">DUF6535 domain-containing protein</fullName>
    </recommendedName>
</protein>
<feature type="region of interest" description="Disordered" evidence="1">
    <location>
        <begin position="742"/>
        <end position="761"/>
    </location>
</feature>
<keyword evidence="2" id="KW-0472">Membrane</keyword>
<evidence type="ECO:0000259" key="3">
    <source>
        <dbReference type="Pfam" id="PF20153"/>
    </source>
</evidence>
<accession>A0A8H7XXE1</accession>
<evidence type="ECO:0000256" key="1">
    <source>
        <dbReference type="SAM" id="MobiDB-lite"/>
    </source>
</evidence>
<sequence>MDEKNFDKPWTLDDDYKFAPKKTEGDPWRKLLDPMMQKERMRCDGWKDEIGNLLIFAGLFSAVVTAFIIESYKTLQPDSDDDVISLLSQIAYNNGTGQITQLPSQNFSPSPSAIRVNIFWFLSLIFSLATVLVGIVTMQWLREYQAYPGQNSRDTVAIQNMRYEGMERWHVWKILTFLPLLLQIALVLFFAGIIDFLHAIGNKAVAASVTVSICIVLFFLIATTTFPTFQTYLLYMSLLFFSDIKEPPSPCPYKSPQAMVFRAAFVSFSHYFARFLAAICSYSYRFCQAIHLSEKIRERLSIPLQQYRKHYHRRNDLSELWSMKTWMAIDSTWLRVRDSYSRFIFQEKYFGGETWRLSVNEDEQALPPLYDTAAVIRKIVNKPDPSKLIPDVYHCFCDISKLLTIADGDSQESDISNLAYITICAGSRYWQFLYDETTGSSVFDWYPNSETTAAEDPSLAYKLLHERNKLVFLDYLVRNGIRPEYWPHRQEVMIRILHYVYTRNGEYPLMLEGNDPFPRYLRLIPVGPSADPRQVPIFCQYLLLMESFFRHVKTTETGLFFGNLHAHPGISNFLEEASTEICWLHTDLVDSQSRGHQQASHAYATLMESITAGLGEVFSENRYHNAMAMFYYAAIFAEPIKRALKMLPAHYLDAYSEVTVAHARLLSIIRSKKKVIYNQFQGSYRDFEARFVYLKAWEPQYARTDENRLRFTPHWWAFLYGTDSSGTDSIMPMPVNLVQPRQFASSPEPEQQTTPSDHTTVEFIVTASSPELK</sequence>
<feature type="transmembrane region" description="Helical" evidence="2">
    <location>
        <begin position="118"/>
        <end position="141"/>
    </location>
</feature>
<feature type="domain" description="DUF6535" evidence="3">
    <location>
        <begin position="28"/>
        <end position="198"/>
    </location>
</feature>
<keyword evidence="2" id="KW-1133">Transmembrane helix</keyword>
<dbReference type="EMBL" id="JAFIQS010000005">
    <property type="protein sequence ID" value="KAG5169720.1"/>
    <property type="molecule type" value="Genomic_DNA"/>
</dbReference>
<evidence type="ECO:0000313" key="4">
    <source>
        <dbReference type="EMBL" id="KAG5169720.1"/>
    </source>
</evidence>
<feature type="compositionally biased region" description="Polar residues" evidence="1">
    <location>
        <begin position="742"/>
        <end position="758"/>
    </location>
</feature>
<dbReference type="AlphaFoldDB" id="A0A8H7XXE1"/>
<feature type="transmembrane region" description="Helical" evidence="2">
    <location>
        <begin position="50"/>
        <end position="69"/>
    </location>
</feature>
<comment type="caution">
    <text evidence="4">The sequence shown here is derived from an EMBL/GenBank/DDBJ whole genome shotgun (WGS) entry which is preliminary data.</text>
</comment>
<feature type="transmembrane region" description="Helical" evidence="2">
    <location>
        <begin position="206"/>
        <end position="235"/>
    </location>
</feature>
<dbReference type="InterPro" id="IPR045338">
    <property type="entry name" value="DUF6535"/>
</dbReference>
<dbReference type="Pfam" id="PF20153">
    <property type="entry name" value="DUF6535"/>
    <property type="match status" value="1"/>
</dbReference>
<reference evidence="4" key="1">
    <citation type="submission" date="2021-02" db="EMBL/GenBank/DDBJ databases">
        <title>Psilocybe cubensis genome.</title>
        <authorList>
            <person name="Mckernan K.J."/>
            <person name="Crawford S."/>
            <person name="Trippe A."/>
            <person name="Kane L.T."/>
            <person name="Mclaughlin S."/>
        </authorList>
    </citation>
    <scope>NUCLEOTIDE SEQUENCE [LARGE SCALE GENOMIC DNA]</scope>
    <source>
        <strain evidence="4">MGC-MH-2018</strain>
    </source>
</reference>
<evidence type="ECO:0000256" key="2">
    <source>
        <dbReference type="SAM" id="Phobius"/>
    </source>
</evidence>
<feature type="transmembrane region" description="Helical" evidence="2">
    <location>
        <begin position="263"/>
        <end position="284"/>
    </location>
</feature>
<keyword evidence="2" id="KW-0812">Transmembrane</keyword>
<feature type="transmembrane region" description="Helical" evidence="2">
    <location>
        <begin position="171"/>
        <end position="194"/>
    </location>
</feature>
<name>A0A8H7XXE1_PSICU</name>